<evidence type="ECO:0000256" key="1">
    <source>
        <dbReference type="SAM" id="Coils"/>
    </source>
</evidence>
<feature type="compositionally biased region" description="Acidic residues" evidence="2">
    <location>
        <begin position="459"/>
        <end position="486"/>
    </location>
</feature>
<dbReference type="GO" id="GO:0005737">
    <property type="term" value="C:cytoplasm"/>
    <property type="evidence" value="ECO:0007669"/>
    <property type="project" value="TreeGrafter"/>
</dbReference>
<evidence type="ECO:0000313" key="3">
    <source>
        <dbReference type="EMBL" id="KAH3673313.1"/>
    </source>
</evidence>
<keyword evidence="1" id="KW-0175">Coiled coil</keyword>
<dbReference type="InterPro" id="IPR018810">
    <property type="entry name" value="UPF0662"/>
</dbReference>
<sequence>MPHSDIVPIDEKIIYDELVKIRSELSILKKDRTQYLNSKDVLKYYNDVLKLVKELNSIRSSSDIEHKPNKVDQVTDDVFQLLSLFFITVGLINTAPATYASLTTVQRLLEHLNESKVYTHHDISPIKQRLAEITKIINDNKNSEDEVYLLKEKLNNCLKEYKEVEDAVQDVDDNLQSLFQQLVLIRRSILSLVSRTQFNEIELNTVITKLQNIEKHRDSTGKFKSLETDKVEEHGQNVLNGLLDDCNTLVSDLKAHNFKLDETLTPIYKKLISLKTTLEDLLVTRRWTLRQTDLYQYQKDLQSIDELRVQGKFPTQGKEDLKGQSVLLYLLKRNYAIIYKLLESSEPISESLQPIHNQLSTVRRCLLEVKRIGGINSSRELYPYQMKLASLDNLRVDGKFYVDGQIPEGQGTLNALLSECYDICQELKIEADERDDGKDKDEDEDEGDDKNLYDNDVYERDDDDDAEDNDDLEENDYLDDDEEEDYPTSYAPSVNEEIQS</sequence>
<accession>A0A9P8PJI4</accession>
<keyword evidence="4" id="KW-1185">Reference proteome</keyword>
<dbReference type="PANTHER" id="PTHR28086:SF1">
    <property type="entry name" value="CU(2+) SUPPRESSING AND BLEOMYCIN SENSITIVE PROTEIN 1"/>
    <property type="match status" value="1"/>
</dbReference>
<dbReference type="AlphaFoldDB" id="A0A9P8PJI4"/>
<dbReference type="Pfam" id="PF10303">
    <property type="entry name" value="DUF2408"/>
    <property type="match status" value="2"/>
</dbReference>
<dbReference type="Proteomes" id="UP000769528">
    <property type="component" value="Unassembled WGS sequence"/>
</dbReference>
<name>A0A9P8PJI4_9ASCO</name>
<dbReference type="GO" id="GO:0005634">
    <property type="term" value="C:nucleus"/>
    <property type="evidence" value="ECO:0007669"/>
    <property type="project" value="TreeGrafter"/>
</dbReference>
<dbReference type="PANTHER" id="PTHR28086">
    <property type="entry name" value="UPF0662 PROTEIN YPL260W"/>
    <property type="match status" value="1"/>
</dbReference>
<feature type="coiled-coil region" evidence="1">
    <location>
        <begin position="154"/>
        <end position="181"/>
    </location>
</feature>
<reference evidence="3" key="1">
    <citation type="journal article" date="2021" name="Open Biol.">
        <title>Shared evolutionary footprints suggest mitochondrial oxidative damage underlies multiple complex I losses in fungi.</title>
        <authorList>
            <person name="Schikora-Tamarit M.A."/>
            <person name="Marcet-Houben M."/>
            <person name="Nosek J."/>
            <person name="Gabaldon T."/>
        </authorList>
    </citation>
    <scope>NUCLEOTIDE SEQUENCE</scope>
    <source>
        <strain evidence="3">CBS6341</strain>
    </source>
</reference>
<evidence type="ECO:0000313" key="4">
    <source>
        <dbReference type="Proteomes" id="UP000769528"/>
    </source>
</evidence>
<proteinExistence type="predicted"/>
<gene>
    <name evidence="3" type="ORF">WICMUC_003773</name>
</gene>
<dbReference type="OrthoDB" id="2011986at2759"/>
<feature type="compositionally biased region" description="Polar residues" evidence="2">
    <location>
        <begin position="490"/>
        <end position="500"/>
    </location>
</feature>
<comment type="caution">
    <text evidence="3">The sequence shown here is derived from an EMBL/GenBank/DDBJ whole genome shotgun (WGS) entry which is preliminary data.</text>
</comment>
<evidence type="ECO:0000256" key="2">
    <source>
        <dbReference type="SAM" id="MobiDB-lite"/>
    </source>
</evidence>
<dbReference type="EMBL" id="JAEUBF010001028">
    <property type="protein sequence ID" value="KAH3673313.1"/>
    <property type="molecule type" value="Genomic_DNA"/>
</dbReference>
<feature type="region of interest" description="Disordered" evidence="2">
    <location>
        <begin position="433"/>
        <end position="500"/>
    </location>
</feature>
<protein>
    <submittedName>
        <fullName evidence="3">Uncharacterized protein</fullName>
    </submittedName>
</protein>
<organism evidence="3 4">
    <name type="scientific">Wickerhamomyces mucosus</name>
    <dbReference type="NCBI Taxonomy" id="1378264"/>
    <lineage>
        <taxon>Eukaryota</taxon>
        <taxon>Fungi</taxon>
        <taxon>Dikarya</taxon>
        <taxon>Ascomycota</taxon>
        <taxon>Saccharomycotina</taxon>
        <taxon>Saccharomycetes</taxon>
        <taxon>Phaffomycetales</taxon>
        <taxon>Wickerhamomycetaceae</taxon>
        <taxon>Wickerhamomyces</taxon>
    </lineage>
</organism>
<reference evidence="3" key="2">
    <citation type="submission" date="2021-01" db="EMBL/GenBank/DDBJ databases">
        <authorList>
            <person name="Schikora-Tamarit M.A."/>
        </authorList>
    </citation>
    <scope>NUCLEOTIDE SEQUENCE</scope>
    <source>
        <strain evidence="3">CBS6341</strain>
    </source>
</reference>